<evidence type="ECO:0000313" key="2">
    <source>
        <dbReference type="Proteomes" id="UP000663193"/>
    </source>
</evidence>
<organism evidence="1 2">
    <name type="scientific">Phaeosphaeria nodorum (strain SN15 / ATCC MYA-4574 / FGSC 10173)</name>
    <name type="common">Glume blotch fungus</name>
    <name type="synonym">Parastagonospora nodorum</name>
    <dbReference type="NCBI Taxonomy" id="321614"/>
    <lineage>
        <taxon>Eukaryota</taxon>
        <taxon>Fungi</taxon>
        <taxon>Dikarya</taxon>
        <taxon>Ascomycota</taxon>
        <taxon>Pezizomycotina</taxon>
        <taxon>Dothideomycetes</taxon>
        <taxon>Pleosporomycetidae</taxon>
        <taxon>Pleosporales</taxon>
        <taxon>Pleosporineae</taxon>
        <taxon>Phaeosphaeriaceae</taxon>
        <taxon>Parastagonospora</taxon>
    </lineage>
</organism>
<accession>A0A7U2NQM4</accession>
<dbReference type="Proteomes" id="UP000663193">
    <property type="component" value="Chromosome 21"/>
</dbReference>
<protein>
    <submittedName>
        <fullName evidence="1">Uncharacterized protein</fullName>
    </submittedName>
</protein>
<name>A0A7U2NQM4_PHANO</name>
<dbReference type="VEuPathDB" id="FungiDB:JI435_446370"/>
<keyword evidence="2" id="KW-1185">Reference proteome</keyword>
<sequence>MLHYMDITGSLPLLTELFTVIKLPSFYLTPPTSPLVYAIGTSALNSTDIDDDELWDSDVWDSGFKDSDVEDEG</sequence>
<gene>
    <name evidence="1" type="ORF">JI435_446370</name>
</gene>
<dbReference type="EMBL" id="CP069043">
    <property type="protein sequence ID" value="QRD06778.1"/>
    <property type="molecule type" value="Genomic_DNA"/>
</dbReference>
<dbReference type="AlphaFoldDB" id="A0A7U2NQM4"/>
<reference evidence="2" key="1">
    <citation type="journal article" date="2021" name="BMC Genomics">
        <title>Chromosome-level genome assembly and manually-curated proteome of model necrotroph Parastagonospora nodorum Sn15 reveals a genome-wide trove of candidate effector homologs, and redundancy of virulence-related functions within an accessory chromosome.</title>
        <authorList>
            <person name="Bertazzoni S."/>
            <person name="Jones D.A.B."/>
            <person name="Phan H.T."/>
            <person name="Tan K.-C."/>
            <person name="Hane J.K."/>
        </authorList>
    </citation>
    <scope>NUCLEOTIDE SEQUENCE [LARGE SCALE GENOMIC DNA]</scope>
    <source>
        <strain evidence="2">SN15 / ATCC MYA-4574 / FGSC 10173)</strain>
    </source>
</reference>
<evidence type="ECO:0000313" key="1">
    <source>
        <dbReference type="EMBL" id="QRD06778.1"/>
    </source>
</evidence>
<proteinExistence type="predicted"/>